<comment type="caution">
    <text evidence="4">The sequence shown here is derived from an EMBL/GenBank/DDBJ whole genome shotgun (WGS) entry which is preliminary data.</text>
</comment>
<feature type="region of interest" description="Disordered" evidence="2">
    <location>
        <begin position="1"/>
        <end position="44"/>
    </location>
</feature>
<dbReference type="EMBL" id="BAAAQX010000055">
    <property type="protein sequence ID" value="GAA2215793.1"/>
    <property type="molecule type" value="Genomic_DNA"/>
</dbReference>
<feature type="domain" description="Histidine kinase/HSP90-like ATPase" evidence="3">
    <location>
        <begin position="47"/>
        <end position="158"/>
    </location>
</feature>
<dbReference type="Pfam" id="PF13581">
    <property type="entry name" value="HATPase_c_2"/>
    <property type="match status" value="1"/>
</dbReference>
<evidence type="ECO:0000256" key="1">
    <source>
        <dbReference type="ARBA" id="ARBA00022527"/>
    </source>
</evidence>
<evidence type="ECO:0000313" key="4">
    <source>
        <dbReference type="EMBL" id="GAA2215793.1"/>
    </source>
</evidence>
<keyword evidence="1" id="KW-0418">Kinase</keyword>
<sequence>MNKHAHAPDRGARHPATEQLDDSSRGDPPTLAPPPPARDGGEACWDLPAVPETVGAARRLVREALTAWGLSALADDLTVVVSEVVTNAVMHARSPMTLSLHRQGRSVRGEVTDHSPAWPAPLPAGPDEEHGRGLAIVAACTERWGVDPTPGGKTVWFVCRERHV</sequence>
<evidence type="ECO:0000256" key="2">
    <source>
        <dbReference type="SAM" id="MobiDB-lite"/>
    </source>
</evidence>
<keyword evidence="5" id="KW-1185">Reference proteome</keyword>
<feature type="region of interest" description="Disordered" evidence="2">
    <location>
        <begin position="110"/>
        <end position="130"/>
    </location>
</feature>
<name>A0ABN3D1W0_9ACTN</name>
<protein>
    <recommendedName>
        <fullName evidence="3">Histidine kinase/HSP90-like ATPase domain-containing protein</fullName>
    </recommendedName>
</protein>
<feature type="compositionally biased region" description="Basic and acidic residues" evidence="2">
    <location>
        <begin position="1"/>
        <end position="16"/>
    </location>
</feature>
<dbReference type="SUPFAM" id="SSF55874">
    <property type="entry name" value="ATPase domain of HSP90 chaperone/DNA topoisomerase II/histidine kinase"/>
    <property type="match status" value="1"/>
</dbReference>
<keyword evidence="1" id="KW-0808">Transferase</keyword>
<dbReference type="CDD" id="cd16936">
    <property type="entry name" value="HATPase_RsbW-like"/>
    <property type="match status" value="1"/>
</dbReference>
<gene>
    <name evidence="4" type="ORF">GCM10009850_112610</name>
</gene>
<dbReference type="InterPro" id="IPR050267">
    <property type="entry name" value="Anti-sigma-factor_SerPK"/>
</dbReference>
<keyword evidence="1" id="KW-0723">Serine/threonine-protein kinase</keyword>
<dbReference type="PANTHER" id="PTHR35526:SF3">
    <property type="entry name" value="ANTI-SIGMA-F FACTOR RSBW"/>
    <property type="match status" value="1"/>
</dbReference>
<reference evidence="4 5" key="1">
    <citation type="journal article" date="2019" name="Int. J. Syst. Evol. Microbiol.">
        <title>The Global Catalogue of Microorganisms (GCM) 10K type strain sequencing project: providing services to taxonomists for standard genome sequencing and annotation.</title>
        <authorList>
            <consortium name="The Broad Institute Genomics Platform"/>
            <consortium name="The Broad Institute Genome Sequencing Center for Infectious Disease"/>
            <person name="Wu L."/>
            <person name="Ma J."/>
        </authorList>
    </citation>
    <scope>NUCLEOTIDE SEQUENCE [LARGE SCALE GENOMIC DNA]</scope>
    <source>
        <strain evidence="4 5">JCM 16114</strain>
    </source>
</reference>
<evidence type="ECO:0000313" key="5">
    <source>
        <dbReference type="Proteomes" id="UP001499843"/>
    </source>
</evidence>
<dbReference type="InterPro" id="IPR036890">
    <property type="entry name" value="HATPase_C_sf"/>
</dbReference>
<accession>A0ABN3D1W0</accession>
<proteinExistence type="predicted"/>
<dbReference type="Proteomes" id="UP001499843">
    <property type="component" value="Unassembled WGS sequence"/>
</dbReference>
<dbReference type="Gene3D" id="3.30.565.10">
    <property type="entry name" value="Histidine kinase-like ATPase, C-terminal domain"/>
    <property type="match status" value="1"/>
</dbReference>
<evidence type="ECO:0000259" key="3">
    <source>
        <dbReference type="Pfam" id="PF13581"/>
    </source>
</evidence>
<organism evidence="4 5">
    <name type="scientific">Nonomuraea monospora</name>
    <dbReference type="NCBI Taxonomy" id="568818"/>
    <lineage>
        <taxon>Bacteria</taxon>
        <taxon>Bacillati</taxon>
        <taxon>Actinomycetota</taxon>
        <taxon>Actinomycetes</taxon>
        <taxon>Streptosporangiales</taxon>
        <taxon>Streptosporangiaceae</taxon>
        <taxon>Nonomuraea</taxon>
    </lineage>
</organism>
<dbReference type="PANTHER" id="PTHR35526">
    <property type="entry name" value="ANTI-SIGMA-F FACTOR RSBW-RELATED"/>
    <property type="match status" value="1"/>
</dbReference>
<dbReference type="InterPro" id="IPR003594">
    <property type="entry name" value="HATPase_dom"/>
</dbReference>